<dbReference type="EMBL" id="LAZR01036859">
    <property type="protein sequence ID" value="KKL23750.1"/>
    <property type="molecule type" value="Genomic_DNA"/>
</dbReference>
<gene>
    <name evidence="5" type="ORF">LCGC14_2422270</name>
</gene>
<evidence type="ECO:0000259" key="4">
    <source>
        <dbReference type="Pfam" id="PF22725"/>
    </source>
</evidence>
<accession>A0A0F9BPG6</accession>
<organism evidence="5">
    <name type="scientific">marine sediment metagenome</name>
    <dbReference type="NCBI Taxonomy" id="412755"/>
    <lineage>
        <taxon>unclassified sequences</taxon>
        <taxon>metagenomes</taxon>
        <taxon>ecological metagenomes</taxon>
    </lineage>
</organism>
<comment type="caution">
    <text evidence="5">The sequence shown here is derived from an EMBL/GenBank/DDBJ whole genome shotgun (WGS) entry which is preliminary data.</text>
</comment>
<dbReference type="InterPro" id="IPR036291">
    <property type="entry name" value="NAD(P)-bd_dom_sf"/>
</dbReference>
<dbReference type="Pfam" id="PF22725">
    <property type="entry name" value="GFO_IDH_MocA_C3"/>
    <property type="match status" value="1"/>
</dbReference>
<sequence>VQEINTASGEQRSGAEQVGGELDVPYYTDNRQLLLGTHPQAAFLATPPMHAADLMETCAEKGICVWKEAPLGRNLNEAVAMVRRFDEKDLLLAVGTQRRFTETYQRAYALLNDIGHVSLARAHYLFNWGPELQWRADKQSAGGGVLLELGYHPIDLLVWMLGLPEEVYGVTACEAPRNCEASPQPPHDTDDTASAILRYKDDTMAGLSTSRVSGPVSEELGLYGRDGSLTVTSETCTLRNSDGDVLDHLQASSRPLDVFRRQAEAFLHAVRTGHRRYSCSAAENLLNHAVIDTIYLSTQTCQPESPLDQLRIHGLDLSDCLKHCPLSVLGNSPPEPPKP</sequence>
<proteinExistence type="predicted"/>
<dbReference type="SUPFAM" id="SSF51735">
    <property type="entry name" value="NAD(P)-binding Rossmann-fold domains"/>
    <property type="match status" value="1"/>
</dbReference>
<feature type="region of interest" description="Disordered" evidence="2">
    <location>
        <begin position="1"/>
        <end position="20"/>
    </location>
</feature>
<keyword evidence="1" id="KW-0560">Oxidoreductase</keyword>
<evidence type="ECO:0000259" key="3">
    <source>
        <dbReference type="Pfam" id="PF01408"/>
    </source>
</evidence>
<dbReference type="PANTHER" id="PTHR43818">
    <property type="entry name" value="BCDNA.GH03377"/>
    <property type="match status" value="1"/>
</dbReference>
<dbReference type="PANTHER" id="PTHR43818:SF11">
    <property type="entry name" value="BCDNA.GH03377"/>
    <property type="match status" value="1"/>
</dbReference>
<reference evidence="5" key="1">
    <citation type="journal article" date="2015" name="Nature">
        <title>Complex archaea that bridge the gap between prokaryotes and eukaryotes.</title>
        <authorList>
            <person name="Spang A."/>
            <person name="Saw J.H."/>
            <person name="Jorgensen S.L."/>
            <person name="Zaremba-Niedzwiedzka K."/>
            <person name="Martijn J."/>
            <person name="Lind A.E."/>
            <person name="van Eijk R."/>
            <person name="Schleper C."/>
            <person name="Guy L."/>
            <person name="Ettema T.J."/>
        </authorList>
    </citation>
    <scope>NUCLEOTIDE SEQUENCE</scope>
</reference>
<dbReference type="InterPro" id="IPR050463">
    <property type="entry name" value="Gfo/Idh/MocA_oxidrdct_glycsds"/>
</dbReference>
<feature type="domain" description="GFO/IDH/MocA-like oxidoreductase" evidence="4">
    <location>
        <begin position="113"/>
        <end position="229"/>
    </location>
</feature>
<protein>
    <recommendedName>
        <fullName evidence="6">Gfo/Idh/MocA-like oxidoreductase C-terminal domain-containing protein</fullName>
    </recommendedName>
</protein>
<evidence type="ECO:0008006" key="6">
    <source>
        <dbReference type="Google" id="ProtNLM"/>
    </source>
</evidence>
<dbReference type="InterPro" id="IPR055170">
    <property type="entry name" value="GFO_IDH_MocA-like_dom"/>
</dbReference>
<name>A0A0F9BPG6_9ZZZZ</name>
<dbReference type="GO" id="GO:0000166">
    <property type="term" value="F:nucleotide binding"/>
    <property type="evidence" value="ECO:0007669"/>
    <property type="project" value="InterPro"/>
</dbReference>
<evidence type="ECO:0000256" key="2">
    <source>
        <dbReference type="SAM" id="MobiDB-lite"/>
    </source>
</evidence>
<dbReference type="InterPro" id="IPR000683">
    <property type="entry name" value="Gfo/Idh/MocA-like_OxRdtase_N"/>
</dbReference>
<feature type="non-terminal residue" evidence="5">
    <location>
        <position position="1"/>
    </location>
</feature>
<dbReference type="SUPFAM" id="SSF55347">
    <property type="entry name" value="Glyceraldehyde-3-phosphate dehydrogenase-like, C-terminal domain"/>
    <property type="match status" value="1"/>
</dbReference>
<dbReference type="AlphaFoldDB" id="A0A0F9BPG6"/>
<dbReference type="Gene3D" id="3.40.50.720">
    <property type="entry name" value="NAD(P)-binding Rossmann-like Domain"/>
    <property type="match status" value="1"/>
</dbReference>
<feature type="domain" description="Gfo/Idh/MocA-like oxidoreductase N-terminal" evidence="3">
    <location>
        <begin position="10"/>
        <end position="95"/>
    </location>
</feature>
<dbReference type="Gene3D" id="3.30.360.10">
    <property type="entry name" value="Dihydrodipicolinate Reductase, domain 2"/>
    <property type="match status" value="1"/>
</dbReference>
<dbReference type="GO" id="GO:0016491">
    <property type="term" value="F:oxidoreductase activity"/>
    <property type="evidence" value="ECO:0007669"/>
    <property type="project" value="UniProtKB-KW"/>
</dbReference>
<feature type="compositionally biased region" description="Polar residues" evidence="2">
    <location>
        <begin position="1"/>
        <end position="11"/>
    </location>
</feature>
<evidence type="ECO:0000256" key="1">
    <source>
        <dbReference type="ARBA" id="ARBA00023002"/>
    </source>
</evidence>
<dbReference type="Pfam" id="PF01408">
    <property type="entry name" value="GFO_IDH_MocA"/>
    <property type="match status" value="1"/>
</dbReference>
<evidence type="ECO:0000313" key="5">
    <source>
        <dbReference type="EMBL" id="KKL23750.1"/>
    </source>
</evidence>